<protein>
    <recommendedName>
        <fullName evidence="6">RRM domain-containing protein</fullName>
    </recommendedName>
</protein>
<gene>
    <name evidence="7" type="ORF">TSUD_236570</name>
</gene>
<organism evidence="7 8">
    <name type="scientific">Trifolium subterraneum</name>
    <name type="common">Subterranean clover</name>
    <dbReference type="NCBI Taxonomy" id="3900"/>
    <lineage>
        <taxon>Eukaryota</taxon>
        <taxon>Viridiplantae</taxon>
        <taxon>Streptophyta</taxon>
        <taxon>Embryophyta</taxon>
        <taxon>Tracheophyta</taxon>
        <taxon>Spermatophyta</taxon>
        <taxon>Magnoliopsida</taxon>
        <taxon>eudicotyledons</taxon>
        <taxon>Gunneridae</taxon>
        <taxon>Pentapetalae</taxon>
        <taxon>rosids</taxon>
        <taxon>fabids</taxon>
        <taxon>Fabales</taxon>
        <taxon>Fabaceae</taxon>
        <taxon>Papilionoideae</taxon>
        <taxon>50 kb inversion clade</taxon>
        <taxon>NPAAA clade</taxon>
        <taxon>Hologalegina</taxon>
        <taxon>IRL clade</taxon>
        <taxon>Trifolieae</taxon>
        <taxon>Trifolium</taxon>
    </lineage>
</organism>
<dbReference type="GO" id="GO:0005681">
    <property type="term" value="C:spliceosomal complex"/>
    <property type="evidence" value="ECO:0007669"/>
    <property type="project" value="UniProtKB-KW"/>
</dbReference>
<dbReference type="CDD" id="cd00590">
    <property type="entry name" value="RRM_SF"/>
    <property type="match status" value="1"/>
</dbReference>
<dbReference type="EMBL" id="DF974402">
    <property type="protein sequence ID" value="GAU48287.1"/>
    <property type="molecule type" value="Genomic_DNA"/>
</dbReference>
<evidence type="ECO:0000259" key="6">
    <source>
        <dbReference type="PROSITE" id="PS50102"/>
    </source>
</evidence>
<dbReference type="GO" id="GO:0008380">
    <property type="term" value="P:RNA splicing"/>
    <property type="evidence" value="ECO:0007669"/>
    <property type="project" value="UniProtKB-KW"/>
</dbReference>
<dbReference type="InterPro" id="IPR050907">
    <property type="entry name" value="SRSF"/>
</dbReference>
<dbReference type="SMART" id="SM00360">
    <property type="entry name" value="RRM"/>
    <property type="match status" value="1"/>
</dbReference>
<dbReference type="Gene3D" id="3.30.70.330">
    <property type="match status" value="1"/>
</dbReference>
<evidence type="ECO:0000256" key="5">
    <source>
        <dbReference type="SAM" id="MobiDB-lite"/>
    </source>
</evidence>
<proteinExistence type="predicted"/>
<name>A0A2Z6PQ42_TRISU</name>
<dbReference type="GO" id="GO:0006397">
    <property type="term" value="P:mRNA processing"/>
    <property type="evidence" value="ECO:0007669"/>
    <property type="project" value="UniProtKB-KW"/>
</dbReference>
<evidence type="ECO:0000256" key="2">
    <source>
        <dbReference type="ARBA" id="ARBA00022728"/>
    </source>
</evidence>
<evidence type="ECO:0000313" key="8">
    <source>
        <dbReference type="Proteomes" id="UP000242715"/>
    </source>
</evidence>
<keyword evidence="3" id="KW-0508">mRNA splicing</keyword>
<dbReference type="Proteomes" id="UP000242715">
    <property type="component" value="Unassembled WGS sequence"/>
</dbReference>
<dbReference type="InterPro" id="IPR000504">
    <property type="entry name" value="RRM_dom"/>
</dbReference>
<dbReference type="PROSITE" id="PS50102">
    <property type="entry name" value="RRM"/>
    <property type="match status" value="1"/>
</dbReference>
<evidence type="ECO:0000256" key="3">
    <source>
        <dbReference type="ARBA" id="ARBA00023187"/>
    </source>
</evidence>
<dbReference type="PANTHER" id="PTHR23147">
    <property type="entry name" value="SERINE/ARGININE RICH SPLICING FACTOR"/>
    <property type="match status" value="1"/>
</dbReference>
<dbReference type="InterPro" id="IPR035979">
    <property type="entry name" value="RBD_domain_sf"/>
</dbReference>
<dbReference type="AlphaFoldDB" id="A0A2Z6PQ42"/>
<sequence>MDQISTPFFFTNFPEEVGWGDLWKLFARYGSVVDVFIPKKVDKWGRKFGFVKFKEVKEVESLSNRPWQNGAVHCQLQMCCKHGTTKIRQLHKWWKEFGRCRIRSEEKSGKEKSNGGGGESPWRREN</sequence>
<reference evidence="8" key="1">
    <citation type="journal article" date="2017" name="Front. Plant Sci.">
        <title>Climate Clever Clovers: New Paradigm to Reduce the Environmental Footprint of Ruminants by Breeding Low Methanogenic Forages Utilizing Haplotype Variation.</title>
        <authorList>
            <person name="Kaur P."/>
            <person name="Appels R."/>
            <person name="Bayer P.E."/>
            <person name="Keeble-Gagnere G."/>
            <person name="Wang J."/>
            <person name="Hirakawa H."/>
            <person name="Shirasawa K."/>
            <person name="Vercoe P."/>
            <person name="Stefanova K."/>
            <person name="Durmic Z."/>
            <person name="Nichols P."/>
            <person name="Revell C."/>
            <person name="Isobe S.N."/>
            <person name="Edwards D."/>
            <person name="Erskine W."/>
        </authorList>
    </citation>
    <scope>NUCLEOTIDE SEQUENCE [LARGE SCALE GENOMIC DNA]</scope>
    <source>
        <strain evidence="8">cv. Daliak</strain>
    </source>
</reference>
<keyword evidence="8" id="KW-1185">Reference proteome</keyword>
<evidence type="ECO:0000256" key="4">
    <source>
        <dbReference type="PROSITE-ProRule" id="PRU00176"/>
    </source>
</evidence>
<keyword evidence="4" id="KW-0694">RNA-binding</keyword>
<evidence type="ECO:0000313" key="7">
    <source>
        <dbReference type="EMBL" id="GAU48287.1"/>
    </source>
</evidence>
<dbReference type="GO" id="GO:0003723">
    <property type="term" value="F:RNA binding"/>
    <property type="evidence" value="ECO:0007669"/>
    <property type="project" value="UniProtKB-UniRule"/>
</dbReference>
<accession>A0A2Z6PQ42</accession>
<dbReference type="InterPro" id="IPR012677">
    <property type="entry name" value="Nucleotide-bd_a/b_plait_sf"/>
</dbReference>
<dbReference type="OrthoDB" id="1750209at2759"/>
<dbReference type="Pfam" id="PF00076">
    <property type="entry name" value="RRM_1"/>
    <property type="match status" value="1"/>
</dbReference>
<dbReference type="SUPFAM" id="SSF54928">
    <property type="entry name" value="RNA-binding domain, RBD"/>
    <property type="match status" value="1"/>
</dbReference>
<keyword evidence="2" id="KW-0747">Spliceosome</keyword>
<feature type="region of interest" description="Disordered" evidence="5">
    <location>
        <begin position="105"/>
        <end position="126"/>
    </location>
</feature>
<keyword evidence="1" id="KW-0507">mRNA processing</keyword>
<feature type="domain" description="RRM" evidence="6">
    <location>
        <begin position="6"/>
        <end position="70"/>
    </location>
</feature>
<evidence type="ECO:0000256" key="1">
    <source>
        <dbReference type="ARBA" id="ARBA00022664"/>
    </source>
</evidence>